<evidence type="ECO:0000256" key="3">
    <source>
        <dbReference type="ARBA" id="ARBA00023163"/>
    </source>
</evidence>
<dbReference type="InterPro" id="IPR000524">
    <property type="entry name" value="Tscrpt_reg_HTH_GntR"/>
</dbReference>
<keyword evidence="3" id="KW-0804">Transcription</keyword>
<dbReference type="Pfam" id="PF00392">
    <property type="entry name" value="GntR"/>
    <property type="match status" value="1"/>
</dbReference>
<dbReference type="GO" id="GO:0003677">
    <property type="term" value="F:DNA binding"/>
    <property type="evidence" value="ECO:0007669"/>
    <property type="project" value="UniProtKB-KW"/>
</dbReference>
<proteinExistence type="predicted"/>
<dbReference type="PRINTS" id="PR00035">
    <property type="entry name" value="HTHGNTR"/>
</dbReference>
<reference evidence="5 6" key="1">
    <citation type="submission" date="2020-03" db="EMBL/GenBank/DDBJ databases">
        <title>Leucobacter sp. nov., isolated from beetles.</title>
        <authorList>
            <person name="Hyun D.-W."/>
            <person name="Bae J.-W."/>
        </authorList>
    </citation>
    <scope>NUCLEOTIDE SEQUENCE [LARGE SCALE GENOMIC DNA]</scope>
    <source>
        <strain evidence="5 6">HDW9B</strain>
    </source>
</reference>
<evidence type="ECO:0000256" key="1">
    <source>
        <dbReference type="ARBA" id="ARBA00023015"/>
    </source>
</evidence>
<feature type="domain" description="HTH gntR-type" evidence="4">
    <location>
        <begin position="36"/>
        <end position="90"/>
    </location>
</feature>
<accession>A0A6G8FKR1</accession>
<dbReference type="SMART" id="SM00345">
    <property type="entry name" value="HTH_GNTR"/>
    <property type="match status" value="1"/>
</dbReference>
<gene>
    <name evidence="5" type="ORF">G7067_11960</name>
</gene>
<keyword evidence="1" id="KW-0805">Transcription regulation</keyword>
<dbReference type="GO" id="GO:0003700">
    <property type="term" value="F:DNA-binding transcription factor activity"/>
    <property type="evidence" value="ECO:0007669"/>
    <property type="project" value="InterPro"/>
</dbReference>
<protein>
    <submittedName>
        <fullName evidence="5">GntR family transcriptional regulator</fullName>
    </submittedName>
</protein>
<organism evidence="5 6">
    <name type="scientific">Leucobacter insecticola</name>
    <dbReference type="NCBI Taxonomy" id="2714934"/>
    <lineage>
        <taxon>Bacteria</taxon>
        <taxon>Bacillati</taxon>
        <taxon>Actinomycetota</taxon>
        <taxon>Actinomycetes</taxon>
        <taxon>Micrococcales</taxon>
        <taxon>Microbacteriaceae</taxon>
        <taxon>Leucobacter</taxon>
    </lineage>
</organism>
<dbReference type="PANTHER" id="PTHR43537:SF5">
    <property type="entry name" value="UXU OPERON TRANSCRIPTIONAL REGULATOR"/>
    <property type="match status" value="1"/>
</dbReference>
<evidence type="ECO:0000256" key="2">
    <source>
        <dbReference type="ARBA" id="ARBA00023125"/>
    </source>
</evidence>
<dbReference type="Proteomes" id="UP000501387">
    <property type="component" value="Chromosome"/>
</dbReference>
<dbReference type="RefSeq" id="WP_166324688.1">
    <property type="nucleotide sequence ID" value="NZ_CP049934.1"/>
</dbReference>
<dbReference type="InterPro" id="IPR036390">
    <property type="entry name" value="WH_DNA-bd_sf"/>
</dbReference>
<dbReference type="Gene3D" id="1.10.10.10">
    <property type="entry name" value="Winged helix-like DNA-binding domain superfamily/Winged helix DNA-binding domain"/>
    <property type="match status" value="1"/>
</dbReference>
<name>A0A6G8FKR1_9MICO</name>
<dbReference type="EMBL" id="CP049934">
    <property type="protein sequence ID" value="QIM16955.1"/>
    <property type="molecule type" value="Genomic_DNA"/>
</dbReference>
<dbReference type="InterPro" id="IPR036388">
    <property type="entry name" value="WH-like_DNA-bd_sf"/>
</dbReference>
<dbReference type="AlphaFoldDB" id="A0A6G8FKR1"/>
<dbReference type="KEGG" id="lins:G7067_11960"/>
<evidence type="ECO:0000313" key="5">
    <source>
        <dbReference type="EMBL" id="QIM16955.1"/>
    </source>
</evidence>
<dbReference type="PANTHER" id="PTHR43537">
    <property type="entry name" value="TRANSCRIPTIONAL REGULATOR, GNTR FAMILY"/>
    <property type="match status" value="1"/>
</dbReference>
<sequence length="92" mass="10151">MDVLPDVTHARFGGWSTQTQLPPGLRPPGVKAPDYVYRYLKNLIVTLQLPPKAIITETQIAEAVGVSRTPVRETFSRLQSEQLLSLIPTVAP</sequence>
<keyword evidence="6" id="KW-1185">Reference proteome</keyword>
<evidence type="ECO:0000259" key="4">
    <source>
        <dbReference type="SMART" id="SM00345"/>
    </source>
</evidence>
<keyword evidence="2" id="KW-0238">DNA-binding</keyword>
<evidence type="ECO:0000313" key="6">
    <source>
        <dbReference type="Proteomes" id="UP000501387"/>
    </source>
</evidence>
<dbReference type="SUPFAM" id="SSF46785">
    <property type="entry name" value="Winged helix' DNA-binding domain"/>
    <property type="match status" value="1"/>
</dbReference>